<dbReference type="Proteomes" id="UP001419268">
    <property type="component" value="Unassembled WGS sequence"/>
</dbReference>
<dbReference type="EMBL" id="JBBNAG010000008">
    <property type="protein sequence ID" value="KAK9111577.1"/>
    <property type="molecule type" value="Genomic_DNA"/>
</dbReference>
<keyword evidence="2" id="KW-1185">Reference proteome</keyword>
<name>A0AAP0NKY8_9MAGN</name>
<reference evidence="1 2" key="1">
    <citation type="submission" date="2024-01" db="EMBL/GenBank/DDBJ databases">
        <title>Genome assemblies of Stephania.</title>
        <authorList>
            <person name="Yang L."/>
        </authorList>
    </citation>
    <scope>NUCLEOTIDE SEQUENCE [LARGE SCALE GENOMIC DNA]</scope>
    <source>
        <strain evidence="1">JXDWG</strain>
        <tissue evidence="1">Leaf</tissue>
    </source>
</reference>
<comment type="caution">
    <text evidence="1">The sequence shown here is derived from an EMBL/GenBank/DDBJ whole genome shotgun (WGS) entry which is preliminary data.</text>
</comment>
<protein>
    <submittedName>
        <fullName evidence="1">Uncharacterized protein</fullName>
    </submittedName>
</protein>
<gene>
    <name evidence="1" type="ORF">Scep_019096</name>
</gene>
<dbReference type="AlphaFoldDB" id="A0AAP0NKY8"/>
<organism evidence="1 2">
    <name type="scientific">Stephania cephalantha</name>
    <dbReference type="NCBI Taxonomy" id="152367"/>
    <lineage>
        <taxon>Eukaryota</taxon>
        <taxon>Viridiplantae</taxon>
        <taxon>Streptophyta</taxon>
        <taxon>Embryophyta</taxon>
        <taxon>Tracheophyta</taxon>
        <taxon>Spermatophyta</taxon>
        <taxon>Magnoliopsida</taxon>
        <taxon>Ranunculales</taxon>
        <taxon>Menispermaceae</taxon>
        <taxon>Menispermoideae</taxon>
        <taxon>Cissampelideae</taxon>
        <taxon>Stephania</taxon>
    </lineage>
</organism>
<proteinExistence type="predicted"/>
<accession>A0AAP0NKY8</accession>
<sequence length="160" mass="17879">MVGCRIARKCWEELGVVPNQLGRVTFPQCLSDMFEAWPTEVMEVVAMAAWSIWNNRNAVVWRNGSQTATYIITYAKSHLVAWKQARLGDTNQSNQSNSGRNEKWQRPLSGRVKCNTNAAVFGELGVSSFGAVLRGDRGEFITIMGDRWNGVVELKLAEAI</sequence>
<evidence type="ECO:0000313" key="1">
    <source>
        <dbReference type="EMBL" id="KAK9111577.1"/>
    </source>
</evidence>
<evidence type="ECO:0000313" key="2">
    <source>
        <dbReference type="Proteomes" id="UP001419268"/>
    </source>
</evidence>